<evidence type="ECO:0000256" key="4">
    <source>
        <dbReference type="ARBA" id="ARBA00023136"/>
    </source>
</evidence>
<protein>
    <submittedName>
        <fullName evidence="7">YkvA family protein</fullName>
    </submittedName>
</protein>
<dbReference type="InterPro" id="IPR010652">
    <property type="entry name" value="DUF1232"/>
</dbReference>
<evidence type="ECO:0000256" key="2">
    <source>
        <dbReference type="ARBA" id="ARBA00022692"/>
    </source>
</evidence>
<evidence type="ECO:0000256" key="1">
    <source>
        <dbReference type="ARBA" id="ARBA00004127"/>
    </source>
</evidence>
<evidence type="ECO:0000256" key="3">
    <source>
        <dbReference type="ARBA" id="ARBA00022989"/>
    </source>
</evidence>
<gene>
    <name evidence="7" type="ORF">ACFQ1G_07105</name>
</gene>
<feature type="transmembrane region" description="Helical" evidence="5">
    <location>
        <begin position="66"/>
        <end position="85"/>
    </location>
</feature>
<comment type="subcellular location">
    <subcellularLocation>
        <location evidence="1">Endomembrane system</location>
        <topology evidence="1">Multi-pass membrane protein</topology>
    </subcellularLocation>
</comment>
<evidence type="ECO:0000313" key="8">
    <source>
        <dbReference type="Proteomes" id="UP001597100"/>
    </source>
</evidence>
<dbReference type="EMBL" id="JBHTJP010000032">
    <property type="protein sequence ID" value="MFD0976554.1"/>
    <property type="molecule type" value="Genomic_DNA"/>
</dbReference>
<evidence type="ECO:0000259" key="6">
    <source>
        <dbReference type="Pfam" id="PF06803"/>
    </source>
</evidence>
<organism evidence="7 8">
    <name type="scientific">Salinimicrobium gaetbulicola</name>
    <dbReference type="NCBI Taxonomy" id="999702"/>
    <lineage>
        <taxon>Bacteria</taxon>
        <taxon>Pseudomonadati</taxon>
        <taxon>Bacteroidota</taxon>
        <taxon>Flavobacteriia</taxon>
        <taxon>Flavobacteriales</taxon>
        <taxon>Flavobacteriaceae</taxon>
        <taxon>Salinimicrobium</taxon>
    </lineage>
</organism>
<accession>A0ABW3IF84</accession>
<evidence type="ECO:0000256" key="5">
    <source>
        <dbReference type="SAM" id="Phobius"/>
    </source>
</evidence>
<evidence type="ECO:0000313" key="7">
    <source>
        <dbReference type="EMBL" id="MFD0976554.1"/>
    </source>
</evidence>
<keyword evidence="3 5" id="KW-1133">Transmembrane helix</keyword>
<dbReference type="Pfam" id="PF06803">
    <property type="entry name" value="DUF1232"/>
    <property type="match status" value="1"/>
</dbReference>
<sequence length="125" mass="14819">MKNKLKNLLLKAIKNFKIKDLKKVLENYENLKEKFTKDPRLKTFYEEFKLLFKMIKDYISGEYREVPWYVIAAIGSTLLYVLSPIDLIPDFILGAGYLDDASMVALCLKLIKDEVEKYKKWTYSY</sequence>
<name>A0ABW3IF84_9FLAO</name>
<dbReference type="Proteomes" id="UP001597100">
    <property type="component" value="Unassembled WGS sequence"/>
</dbReference>
<proteinExistence type="predicted"/>
<keyword evidence="4 5" id="KW-0472">Membrane</keyword>
<comment type="caution">
    <text evidence="7">The sequence shown here is derived from an EMBL/GenBank/DDBJ whole genome shotgun (WGS) entry which is preliminary data.</text>
</comment>
<dbReference type="RefSeq" id="WP_380737985.1">
    <property type="nucleotide sequence ID" value="NZ_JBHTJP010000032.1"/>
</dbReference>
<feature type="domain" description="DUF1232" evidence="6">
    <location>
        <begin position="71"/>
        <end position="106"/>
    </location>
</feature>
<keyword evidence="2 5" id="KW-0812">Transmembrane</keyword>
<reference evidence="8" key="1">
    <citation type="journal article" date="2019" name="Int. J. Syst. Evol. Microbiol.">
        <title>The Global Catalogue of Microorganisms (GCM) 10K type strain sequencing project: providing services to taxonomists for standard genome sequencing and annotation.</title>
        <authorList>
            <consortium name="The Broad Institute Genomics Platform"/>
            <consortium name="The Broad Institute Genome Sequencing Center for Infectious Disease"/>
            <person name="Wu L."/>
            <person name="Ma J."/>
        </authorList>
    </citation>
    <scope>NUCLEOTIDE SEQUENCE [LARGE SCALE GENOMIC DNA]</scope>
    <source>
        <strain evidence="8">CCUG 60898</strain>
    </source>
</reference>
<keyword evidence="8" id="KW-1185">Reference proteome</keyword>